<reference evidence="3" key="1">
    <citation type="journal article" date="2019" name="Int. J. Syst. Evol. Microbiol.">
        <title>The Global Catalogue of Microorganisms (GCM) 10K type strain sequencing project: providing services to taxonomists for standard genome sequencing and annotation.</title>
        <authorList>
            <consortium name="The Broad Institute Genomics Platform"/>
            <consortium name="The Broad Institute Genome Sequencing Center for Infectious Disease"/>
            <person name="Wu L."/>
            <person name="Ma J."/>
        </authorList>
    </citation>
    <scope>NUCLEOTIDE SEQUENCE [LARGE SCALE GENOMIC DNA]</scope>
    <source>
        <strain evidence="3">CCUG 57942</strain>
    </source>
</reference>
<gene>
    <name evidence="2" type="ORF">ACFSW8_09180</name>
</gene>
<dbReference type="Proteomes" id="UP001597389">
    <property type="component" value="Unassembled WGS sequence"/>
</dbReference>
<dbReference type="EMBL" id="JBHUJB010000036">
    <property type="protein sequence ID" value="MFD2159069.1"/>
    <property type="molecule type" value="Genomic_DNA"/>
</dbReference>
<keyword evidence="1" id="KW-0472">Membrane</keyword>
<keyword evidence="1" id="KW-1133">Transmembrane helix</keyword>
<dbReference type="RefSeq" id="WP_377178037.1">
    <property type="nucleotide sequence ID" value="NZ_JBHUJB010000036.1"/>
</dbReference>
<evidence type="ECO:0000313" key="3">
    <source>
        <dbReference type="Proteomes" id="UP001597389"/>
    </source>
</evidence>
<keyword evidence="1" id="KW-0812">Transmembrane</keyword>
<evidence type="ECO:0000313" key="2">
    <source>
        <dbReference type="EMBL" id="MFD2159069.1"/>
    </source>
</evidence>
<sequence length="1212" mass="134027">MRNEKFEGGRAQGFALVATISVMVLLVMIALAILSLSTVELRSSKHGWAMLEARANARMALMVALGELQESVGPDQRVTASADIHEARSADKKHITGVWTTENWEPTSPNNKEFVKWLATIPTSTTPTLEDVETPLAPFDVPGSELITIVGKGSVGEDAQAEDLVQVATVPITDNGRQTGSYAYWVADDSIKASYAISEENTPEAWEKAARTTTPYRTGMEVADSVLFENYPEVAKTNKINTPSKQTIDLNHPVDTPDDSPAKKYFHDFTSHSISLLTNTRDGGLKHDLSTAFEYDLAEFNELTEYHNSIEKNFTGNYARYGFNSTPELYPQNHSLGYLFEVPVTGTNNVLRGPTWDLLRNHYRLYKKEWDDFGWARSFNASDDDHFKARGSLPLSYAQTIGTSHDHLGREYGYRTSPGGMYVDHRSDHGFRAACAVPIRSDYDWRTALIRPTAARVAPTITRVTFVVGARKKSTGRAAPNDWKLAFSLDPYITIHNPYNRPIEFESIGMYGSKLSPFFINYEYYDTKGNLRSGDGKLTTYWNSHSALAYRLLPPSGGTFVLAPGEIKVLSPTPTGGSEQEIKYSGASHNFIEATLDYGEDSGLFSYFNANITAQNNSDIKLRLWSRARGEHDAFNFSLLSSKRPDGSAADLLTETPFPNMPSRVNVEDEDHITRVTIVSEKSSETKTFNVNSLPQLGEAGFYVGAYDLSMKGGTEDAPVFHHFSPRGQVYDYRNYDGSNEIAPSWKVEIKTVTDVSDLNLVMDPEGHGSWGGGATSKVVLYELPRAPLTALSSLSHADISLVPEDGTSQIGNSFLPAGFRESSKLFYKRPIEGEFNPSRSLMHTLTDYSWASNEMLWDQYFFSSINWGDSHLAYASGKQPFEDQDAAVESLIDSATPSPLINSRIQYVERQVDLSTLKQELKDYDKIAAHLICEGGFNVNSTSVEAWKAVLGGHNELDVQYLTKSGEIRSESNGGIPFSRFQLPAGSKSDIADKSGVDAEWSGYRTLNATEITELAESVVKQVKLRGPFMGLSDFVNRRLAPISGVSADVDKLGALQMAIEAAGINDSLRNAVSIPNIENSSINTGENIKAISTLTGAPGYLMQSDVLNSIGSILRTRSDTFTIRAYGEARGPNNEIMATAWCEATVQRTPDWLDASNEPFKQLKKDYHLDLSSSTTLDKWEANSAVSSINKKFGRKLKMTSFRWLSPQEI</sequence>
<feature type="transmembrane region" description="Helical" evidence="1">
    <location>
        <begin position="12"/>
        <end position="36"/>
    </location>
</feature>
<evidence type="ECO:0008006" key="4">
    <source>
        <dbReference type="Google" id="ProtNLM"/>
    </source>
</evidence>
<keyword evidence="3" id="KW-1185">Reference proteome</keyword>
<comment type="caution">
    <text evidence="2">The sequence shown here is derived from an EMBL/GenBank/DDBJ whole genome shotgun (WGS) entry which is preliminary data.</text>
</comment>
<name>A0ABW4ZB13_9BACT</name>
<accession>A0ABW4ZB13</accession>
<organism evidence="2 3">
    <name type="scientific">Rubritalea tangerina</name>
    <dbReference type="NCBI Taxonomy" id="430798"/>
    <lineage>
        <taxon>Bacteria</taxon>
        <taxon>Pseudomonadati</taxon>
        <taxon>Verrucomicrobiota</taxon>
        <taxon>Verrucomicrobiia</taxon>
        <taxon>Verrucomicrobiales</taxon>
        <taxon>Rubritaleaceae</taxon>
        <taxon>Rubritalea</taxon>
    </lineage>
</organism>
<evidence type="ECO:0000256" key="1">
    <source>
        <dbReference type="SAM" id="Phobius"/>
    </source>
</evidence>
<protein>
    <recommendedName>
        <fullName evidence="4">Verru_Chthon cassette protein A</fullName>
    </recommendedName>
</protein>
<proteinExistence type="predicted"/>